<organism evidence="2 3">
    <name type="scientific">Caenorhabditis nigoni</name>
    <dbReference type="NCBI Taxonomy" id="1611254"/>
    <lineage>
        <taxon>Eukaryota</taxon>
        <taxon>Metazoa</taxon>
        <taxon>Ecdysozoa</taxon>
        <taxon>Nematoda</taxon>
        <taxon>Chromadorea</taxon>
        <taxon>Rhabditida</taxon>
        <taxon>Rhabditina</taxon>
        <taxon>Rhabditomorpha</taxon>
        <taxon>Rhabditoidea</taxon>
        <taxon>Rhabditidae</taxon>
        <taxon>Peloderinae</taxon>
        <taxon>Caenorhabditis</taxon>
    </lineage>
</organism>
<reference evidence="3" key="1">
    <citation type="submission" date="2017-10" db="EMBL/GenBank/DDBJ databases">
        <title>Rapid genome shrinkage in a self-fertile nematode reveals novel sperm competition proteins.</title>
        <authorList>
            <person name="Yin D."/>
            <person name="Schwarz E.M."/>
            <person name="Thomas C.G."/>
            <person name="Felde R.L."/>
            <person name="Korf I.F."/>
            <person name="Cutter A.D."/>
            <person name="Schartner C.M."/>
            <person name="Ralston E.J."/>
            <person name="Meyer B.J."/>
            <person name="Haag E.S."/>
        </authorList>
    </citation>
    <scope>NUCLEOTIDE SEQUENCE [LARGE SCALE GENOMIC DNA]</scope>
    <source>
        <strain evidence="3">JU1422</strain>
    </source>
</reference>
<dbReference type="Proteomes" id="UP000230233">
    <property type="component" value="Unassembled WGS sequence"/>
</dbReference>
<evidence type="ECO:0008006" key="4">
    <source>
        <dbReference type="Google" id="ProtNLM"/>
    </source>
</evidence>
<evidence type="ECO:0000313" key="2">
    <source>
        <dbReference type="EMBL" id="PIC14337.1"/>
    </source>
</evidence>
<evidence type="ECO:0000256" key="1">
    <source>
        <dbReference type="SAM" id="MobiDB-lite"/>
    </source>
</evidence>
<feature type="compositionally biased region" description="Low complexity" evidence="1">
    <location>
        <begin position="134"/>
        <end position="147"/>
    </location>
</feature>
<proteinExistence type="predicted"/>
<gene>
    <name evidence="2" type="ORF">B9Z55_027275</name>
</gene>
<keyword evidence="3" id="KW-1185">Reference proteome</keyword>
<dbReference type="OrthoDB" id="10570813at2759"/>
<protein>
    <recommendedName>
        <fullName evidence="4">SCP domain-containing protein</fullName>
    </recommendedName>
</protein>
<evidence type="ECO:0000313" key="3">
    <source>
        <dbReference type="Proteomes" id="UP000230233"/>
    </source>
</evidence>
<comment type="caution">
    <text evidence="2">The sequence shown here is derived from an EMBL/GenBank/DDBJ whole genome shotgun (WGS) entry which is preliminary data.</text>
</comment>
<accession>A0A2G5SH36</accession>
<feature type="region of interest" description="Disordered" evidence="1">
    <location>
        <begin position="134"/>
        <end position="155"/>
    </location>
</feature>
<name>A0A2G5SH36_9PELO</name>
<sequence length="180" mass="20191">MNVRILNEHRAEYAEKMGIGNMHELKFDENLLETAYSMTTSCENKTGDFEFVSGSERLKLTQDPENAKFLHPMQSYIACVGYYSSCENFSSFCLLAPYANPTKDQTKFGKMGEYCTHGVTETKLCKALPRVVPTTTTTTSNPVTDSSVQKDSSMENDSSIQRSNLITLVLTFTIIMLSLF</sequence>
<dbReference type="EMBL" id="PDUG01000008">
    <property type="protein sequence ID" value="PIC14337.1"/>
    <property type="molecule type" value="Genomic_DNA"/>
</dbReference>
<dbReference type="AlphaFoldDB" id="A0A2G5SH36"/>